<dbReference type="Pfam" id="PF00297">
    <property type="entry name" value="Ribosomal_L3"/>
    <property type="match status" value="1"/>
</dbReference>
<dbReference type="FunFam" id="2.60.120.470:FF:000003">
    <property type="entry name" value="DUF1000 domain protein (AFU_orthologue AFUA_1G09230)"/>
    <property type="match status" value="1"/>
</dbReference>
<feature type="region of interest" description="Disordered" evidence="6">
    <location>
        <begin position="1197"/>
        <end position="1230"/>
    </location>
</feature>
<dbReference type="InterPro" id="IPR048535">
    <property type="entry name" value="RRN6_beta-prop"/>
</dbReference>
<dbReference type="Gene3D" id="2.40.30.10">
    <property type="entry name" value="Translation factors"/>
    <property type="match status" value="1"/>
</dbReference>
<accession>A0A395NBJ0</accession>
<dbReference type="PANTHER" id="PTHR11229:SF8">
    <property type="entry name" value="LARGE RIBOSOMAL SUBUNIT PROTEIN UL3M"/>
    <property type="match status" value="1"/>
</dbReference>
<evidence type="ECO:0000256" key="2">
    <source>
        <dbReference type="ARBA" id="ARBA00022980"/>
    </source>
</evidence>
<dbReference type="InterPro" id="IPR019927">
    <property type="entry name" value="Ribosomal_uL3_bac/org-type"/>
</dbReference>
<dbReference type="STRING" id="490622.A0A395NBJ0"/>
<dbReference type="SUPFAM" id="SSF49785">
    <property type="entry name" value="Galactose-binding domain-like"/>
    <property type="match status" value="1"/>
</dbReference>
<comment type="caution">
    <text evidence="8">The sequence shown here is derived from an EMBL/GenBank/DDBJ whole genome shotgun (WGS) entry which is preliminary data.</text>
</comment>
<evidence type="ECO:0000256" key="5">
    <source>
        <dbReference type="SAM" id="Coils"/>
    </source>
</evidence>
<dbReference type="EMBL" id="PXOA01000668">
    <property type="protein sequence ID" value="RFU73304.1"/>
    <property type="molecule type" value="Genomic_DNA"/>
</dbReference>
<dbReference type="InterPro" id="IPR048536">
    <property type="entry name" value="Rrn6_K-rich"/>
</dbReference>
<dbReference type="FunFam" id="2.40.30.10:FF:000004">
    <property type="entry name" value="50S ribosomal protein L3"/>
    <property type="match status" value="1"/>
</dbReference>
<evidence type="ECO:0000256" key="3">
    <source>
        <dbReference type="ARBA" id="ARBA00023274"/>
    </source>
</evidence>
<dbReference type="Proteomes" id="UP000266272">
    <property type="component" value="Unassembled WGS sequence"/>
</dbReference>
<dbReference type="Pfam" id="PF10214">
    <property type="entry name" value="Rrn6_beta-prop"/>
    <property type="match status" value="1"/>
</dbReference>
<feature type="region of interest" description="Disordered" evidence="6">
    <location>
        <begin position="1281"/>
        <end position="1305"/>
    </location>
</feature>
<evidence type="ECO:0000256" key="4">
    <source>
        <dbReference type="ARBA" id="ARBA00035209"/>
    </source>
</evidence>
<feature type="region of interest" description="Disordered" evidence="6">
    <location>
        <begin position="633"/>
        <end position="666"/>
    </location>
</feature>
<proteinExistence type="inferred from homology"/>
<keyword evidence="9" id="KW-1185">Reference proteome</keyword>
<feature type="compositionally biased region" description="Basic and acidic residues" evidence="6">
    <location>
        <begin position="1289"/>
        <end position="1303"/>
    </location>
</feature>
<feature type="domain" description="PITH" evidence="7">
    <location>
        <begin position="812"/>
        <end position="988"/>
    </location>
</feature>
<keyword evidence="2" id="KW-0689">Ribosomal protein</keyword>
<dbReference type="GO" id="GO:0005762">
    <property type="term" value="C:mitochondrial large ribosomal subunit"/>
    <property type="evidence" value="ECO:0007669"/>
    <property type="project" value="TreeGrafter"/>
</dbReference>
<reference evidence="8 9" key="1">
    <citation type="journal article" date="2018" name="PLoS Pathog.">
        <title>Evolution of structural diversity of trichothecenes, a family of toxins produced by plant pathogenic and entomopathogenic fungi.</title>
        <authorList>
            <person name="Proctor R.H."/>
            <person name="McCormick S.P."/>
            <person name="Kim H.S."/>
            <person name="Cardoza R.E."/>
            <person name="Stanley A.M."/>
            <person name="Lindo L."/>
            <person name="Kelly A."/>
            <person name="Brown D.W."/>
            <person name="Lee T."/>
            <person name="Vaughan M.M."/>
            <person name="Alexander N.J."/>
            <person name="Busman M."/>
            <person name="Gutierrez S."/>
        </authorList>
    </citation>
    <scope>NUCLEOTIDE SEQUENCE [LARGE SCALE GENOMIC DNA]</scope>
    <source>
        <strain evidence="8 9">IBT 40837</strain>
    </source>
</reference>
<evidence type="ECO:0000259" key="7">
    <source>
        <dbReference type="PROSITE" id="PS51532"/>
    </source>
</evidence>
<dbReference type="InterPro" id="IPR000597">
    <property type="entry name" value="Ribosomal_uL3"/>
</dbReference>
<feature type="compositionally biased region" description="Polar residues" evidence="6">
    <location>
        <begin position="1215"/>
        <end position="1226"/>
    </location>
</feature>
<dbReference type="GO" id="GO:0003735">
    <property type="term" value="F:structural constituent of ribosome"/>
    <property type="evidence" value="ECO:0007669"/>
    <property type="project" value="InterPro"/>
</dbReference>
<evidence type="ECO:0000256" key="6">
    <source>
        <dbReference type="SAM" id="MobiDB-lite"/>
    </source>
</evidence>
<sequence length="1330" mass="148448">MADFWPNPLMGLGAPGVLKYTPSENPGETLGILETSRFTSRCPHFRVIGSRTNIYSASRTQFPETSTRLWRERQTQERWLFKSHPEIAMGNTAYQDVLKEDMEELNISDETPNHKPLMAIGHAPDPSDKAGTRKFPIIAVACGESGELLRLARMEDTQWQWGENVDAFLNVVTIDPTNKEAEATWANDGLPIRQIKFAGNRLQDETCRWLLVQKETATTVLRPECRQIPTTSNQSKSPLIRERPSLINPNPLFTIQYHQTGGAPHSDVAFLTTASGRSHQVAVIDEAGHWSIWDLPGAWQVQRKASQLSLRSEDRDFPAKNLIEFLRVDPVQLAVSVKEGASSPGIDYHQRGVRFYQLSFLGKDLSLRHCLCVTSDDKAFEIQDPTSRVAWAEAKQQKQKEKRRRTVMAHITSSFILPDEMTTDDVETLLNNDEAEGVGESNDDAGRISRAARPVHIRMDKIQQALQNSLEVSISQGEGGLPSQLFDALRQCLNDGLEQGRLPLLTWNEVVETLLRHPTFEPADDPMREEMESLFDENDEKIIVTQLRRYKPNETPLSLMSLQSLQRYFSDLWLNPVKVLFSNDMQQVRRIWVTELAREAFLSNYGIMLQDIPLLGPASSEVADEGVQRFRTGPQIASSQIATPSRSSSRDVGSSPAPSPAASTVFSDTDEAVQRLRLLAQSLDTGKLDASKGSRVLSYWPKERGVDVNDYVSSVARANEDLFKDAKERLQRIEAKRKARSEKFKRPAFMRQGLPDINPMSPMRPPPMQVMSSQAAPDATQTQVPIVANMSHCHDEHDHHGHGHDHGEHDHSDDITPALQSSLYEQINFDEITTLNEARRDAGKAIVKKTWAERLSAEPELESDADEQLLMTVPFTAQVKLHSILIRTSPALSAPKTLHLFINQDNLDFSAAEESTPVQVLELSQTSEVQEIPVKRSAFGSVQRLVLFFVDNFGEGDEDVSRISYLGFKGEWTRLGKAPTNIIYEAAAQPGDHKRPPSMPPRIPIRVALPRLAAVNRPALLLPHIPQRGIKYGWSTAPPRSKHKRFNQPTSGLPVLTTGPAAALKRRENTTPLRTGVLAIKKGMTSIFQGKTRVVCTVLQMDQVQVVANKTREQHGYWAVQVGLGARQGRNVTSPMLGYYEAKGIAPKAELAEFKVRGQEGLLPVGAQLLPDWFQLGQHVDVKARSRGMGFAGGMKRHGFAGQEASHGNSKNHRTIGSTGPSQGSGSRVLPGKKMPGRMGNEFRTVQNLKVLKVDNELGVVLVSGPIPGPKGRIVRLQDAKKRKAPALQHREKARGELDERQPDLQTKLEQARLRHLEMQSQRRAHMAEV</sequence>
<dbReference type="PANTHER" id="PTHR11229">
    <property type="entry name" value="50S RIBOSOMAL PROTEIN L3"/>
    <property type="match status" value="1"/>
</dbReference>
<evidence type="ECO:0000313" key="9">
    <source>
        <dbReference type="Proteomes" id="UP000266272"/>
    </source>
</evidence>
<protein>
    <recommendedName>
        <fullName evidence="4">Large ribosomal subunit protein uL3m</fullName>
    </recommendedName>
</protein>
<name>A0A395NBJ0_TRIAR</name>
<feature type="region of interest" description="Disordered" evidence="6">
    <location>
        <begin position="793"/>
        <end position="812"/>
    </location>
</feature>
<dbReference type="NCBIfam" id="TIGR03625">
    <property type="entry name" value="L3_bact"/>
    <property type="match status" value="1"/>
</dbReference>
<dbReference type="InterPro" id="IPR009000">
    <property type="entry name" value="Transl_B-barrel_sf"/>
</dbReference>
<dbReference type="Pfam" id="PF06201">
    <property type="entry name" value="PITH"/>
    <property type="match status" value="1"/>
</dbReference>
<feature type="region of interest" description="Disordered" evidence="6">
    <location>
        <begin position="1036"/>
        <end position="1057"/>
    </location>
</feature>
<dbReference type="SUPFAM" id="SSF50447">
    <property type="entry name" value="Translation proteins"/>
    <property type="match status" value="1"/>
</dbReference>
<keyword evidence="3" id="KW-0687">Ribonucleoprotein</keyword>
<dbReference type="Gene3D" id="3.30.160.810">
    <property type="match status" value="1"/>
</dbReference>
<evidence type="ECO:0000256" key="1">
    <source>
        <dbReference type="ARBA" id="ARBA00006540"/>
    </source>
</evidence>
<dbReference type="Pfam" id="PF20639">
    <property type="entry name" value="Rrn6_K-rich"/>
    <property type="match status" value="1"/>
</dbReference>
<dbReference type="GO" id="GO:0006412">
    <property type="term" value="P:translation"/>
    <property type="evidence" value="ECO:0007669"/>
    <property type="project" value="InterPro"/>
</dbReference>
<gene>
    <name evidence="8" type="ORF">TARUN_8954</name>
</gene>
<dbReference type="InterPro" id="IPR010400">
    <property type="entry name" value="PITH_dom"/>
</dbReference>
<evidence type="ECO:0000313" key="8">
    <source>
        <dbReference type="EMBL" id="RFU73304.1"/>
    </source>
</evidence>
<feature type="compositionally biased region" description="Low complexity" evidence="6">
    <location>
        <begin position="644"/>
        <end position="663"/>
    </location>
</feature>
<dbReference type="Gene3D" id="2.60.120.470">
    <property type="entry name" value="PITH domain"/>
    <property type="match status" value="1"/>
</dbReference>
<feature type="coiled-coil region" evidence="5">
    <location>
        <begin position="716"/>
        <end position="743"/>
    </location>
</feature>
<organism evidence="8 9">
    <name type="scientific">Trichoderma arundinaceum</name>
    <dbReference type="NCBI Taxonomy" id="490622"/>
    <lineage>
        <taxon>Eukaryota</taxon>
        <taxon>Fungi</taxon>
        <taxon>Dikarya</taxon>
        <taxon>Ascomycota</taxon>
        <taxon>Pezizomycotina</taxon>
        <taxon>Sordariomycetes</taxon>
        <taxon>Hypocreomycetidae</taxon>
        <taxon>Hypocreales</taxon>
        <taxon>Hypocreaceae</taxon>
        <taxon>Trichoderma</taxon>
    </lineage>
</organism>
<keyword evidence="5" id="KW-0175">Coiled coil</keyword>
<dbReference type="InterPro" id="IPR037047">
    <property type="entry name" value="PITH_dom_sf"/>
</dbReference>
<dbReference type="InterPro" id="IPR008979">
    <property type="entry name" value="Galactose-bd-like_sf"/>
</dbReference>
<dbReference type="PROSITE" id="PS51532">
    <property type="entry name" value="PITH"/>
    <property type="match status" value="1"/>
</dbReference>
<dbReference type="OrthoDB" id="274683at2759"/>
<dbReference type="FunFam" id="3.30.160.810:FF:000001">
    <property type="entry name" value="50S ribosomal protein L3"/>
    <property type="match status" value="1"/>
</dbReference>
<comment type="similarity">
    <text evidence="1">Belongs to the universal ribosomal protein uL3 family.</text>
</comment>